<dbReference type="PANTHER" id="PTHR10992">
    <property type="entry name" value="METHYLESTERASE FAMILY MEMBER"/>
    <property type="match status" value="1"/>
</dbReference>
<dbReference type="GO" id="GO:0080030">
    <property type="term" value="F:methyl indole-3-acetate esterase activity"/>
    <property type="evidence" value="ECO:0007669"/>
    <property type="project" value="TreeGrafter"/>
</dbReference>
<evidence type="ECO:0000259" key="1">
    <source>
        <dbReference type="Pfam" id="PF12697"/>
    </source>
</evidence>
<dbReference type="Proteomes" id="UP000008229">
    <property type="component" value="Chromosome"/>
</dbReference>
<sequence>MATIVLVPGACLGAWAWSEVTPRLEAAGHDVHPLTLTGLGGQERDADVSGVDLSVHGRDVVALLEREELRDVVLVGHSYSGGAITAAAELAPERIARLVYLDAEIPQDGVSAFAGAGPEFEGAITSAAEAGGDPTRVPFFTDAELETYYGEHELTAEQIAAIRTQGAGHPIAGFHEALDLTNADAAALPRTYVTCLRRSFPSPVDAATPGWSHVTLDAGHWPMFSQPAATAEVLDRVARG</sequence>
<gene>
    <name evidence="2" type="ordered locus">Cwoe_3411</name>
</gene>
<feature type="domain" description="AB hydrolase-1" evidence="1">
    <location>
        <begin position="4"/>
        <end position="233"/>
    </location>
</feature>
<dbReference type="RefSeq" id="WP_012934880.1">
    <property type="nucleotide sequence ID" value="NC_013739.1"/>
</dbReference>
<name>D3EZ64_CONWI</name>
<dbReference type="SUPFAM" id="SSF53474">
    <property type="entry name" value="alpha/beta-Hydrolases"/>
    <property type="match status" value="1"/>
</dbReference>
<dbReference type="InterPro" id="IPR000073">
    <property type="entry name" value="AB_hydrolase_1"/>
</dbReference>
<dbReference type="AlphaFoldDB" id="D3EZ64"/>
<evidence type="ECO:0000313" key="2">
    <source>
        <dbReference type="EMBL" id="ADB51829.1"/>
    </source>
</evidence>
<dbReference type="Gene3D" id="3.40.50.1820">
    <property type="entry name" value="alpha/beta hydrolase"/>
    <property type="match status" value="1"/>
</dbReference>
<dbReference type="eggNOG" id="COG0596">
    <property type="taxonomic scope" value="Bacteria"/>
</dbReference>
<organism evidence="2 3">
    <name type="scientific">Conexibacter woesei (strain DSM 14684 / CCUG 47730 / CIP 108061 / JCM 11494 / NBRC 100937 / ID131577)</name>
    <dbReference type="NCBI Taxonomy" id="469383"/>
    <lineage>
        <taxon>Bacteria</taxon>
        <taxon>Bacillati</taxon>
        <taxon>Actinomycetota</taxon>
        <taxon>Thermoleophilia</taxon>
        <taxon>Solirubrobacterales</taxon>
        <taxon>Conexibacteraceae</taxon>
        <taxon>Conexibacter</taxon>
    </lineage>
</organism>
<dbReference type="KEGG" id="cwo:Cwoe_3411"/>
<reference evidence="3" key="2">
    <citation type="submission" date="2010-01" db="EMBL/GenBank/DDBJ databases">
        <title>The complete genome of Conexibacter woesei DSM 14684.</title>
        <authorList>
            <consortium name="US DOE Joint Genome Institute (JGI-PGF)"/>
            <person name="Lucas S."/>
            <person name="Copeland A."/>
            <person name="Lapidus A."/>
            <person name="Glavina del Rio T."/>
            <person name="Dalin E."/>
            <person name="Tice H."/>
            <person name="Bruce D."/>
            <person name="Goodwin L."/>
            <person name="Pitluck S."/>
            <person name="Kyrpides N."/>
            <person name="Mavromatis K."/>
            <person name="Ivanova N."/>
            <person name="Mikhailova N."/>
            <person name="Chertkov O."/>
            <person name="Brettin T."/>
            <person name="Detter J.C."/>
            <person name="Han C."/>
            <person name="Larimer F."/>
            <person name="Land M."/>
            <person name="Hauser L."/>
            <person name="Markowitz V."/>
            <person name="Cheng J.-F."/>
            <person name="Hugenholtz P."/>
            <person name="Woyke T."/>
            <person name="Wu D."/>
            <person name="Pukall R."/>
            <person name="Steenblock K."/>
            <person name="Schneider S."/>
            <person name="Klenk H.-P."/>
            <person name="Eisen J.A."/>
        </authorList>
    </citation>
    <scope>NUCLEOTIDE SEQUENCE [LARGE SCALE GENOMIC DNA]</scope>
    <source>
        <strain evidence="3">DSM 14684 / CIP 108061 / JCM 11494 / NBRC 100937 / ID131577</strain>
    </source>
</reference>
<protein>
    <submittedName>
        <fullName evidence="2">Putative esterase</fullName>
    </submittedName>
</protein>
<dbReference type="InterPro" id="IPR045889">
    <property type="entry name" value="MES/HNL"/>
</dbReference>
<accession>D3EZ64</accession>
<keyword evidence="3" id="KW-1185">Reference proteome</keyword>
<reference evidence="2 3" key="1">
    <citation type="journal article" date="2010" name="Stand. Genomic Sci.">
        <title>Complete genome sequence of Conexibacter woesei type strain (ID131577).</title>
        <authorList>
            <person name="Pukall R."/>
            <person name="Lapidus A."/>
            <person name="Glavina Del Rio T."/>
            <person name="Copeland A."/>
            <person name="Tice H."/>
            <person name="Cheng J.-F."/>
            <person name="Lucas S."/>
            <person name="Chen F."/>
            <person name="Nolan M."/>
            <person name="Bruce D."/>
            <person name="Goodwin L."/>
            <person name="Pitluck S."/>
            <person name="Mavromatis K."/>
            <person name="Ivanova N."/>
            <person name="Ovchinnikova G."/>
            <person name="Pati A."/>
            <person name="Chen A."/>
            <person name="Palaniappan K."/>
            <person name="Land M."/>
            <person name="Hauser L."/>
            <person name="Chang Y.-J."/>
            <person name="Jeffries C.D."/>
            <person name="Chain P."/>
            <person name="Meincke L."/>
            <person name="Sims D."/>
            <person name="Brettin T."/>
            <person name="Detter J.C."/>
            <person name="Rohde M."/>
            <person name="Goeker M."/>
            <person name="Bristow J."/>
            <person name="Eisen J.A."/>
            <person name="Markowitz V."/>
            <person name="Kyrpides N.C."/>
            <person name="Klenk H.-P."/>
            <person name="Hugenholtz P."/>
        </authorList>
    </citation>
    <scope>NUCLEOTIDE SEQUENCE [LARGE SCALE GENOMIC DNA]</scope>
    <source>
        <strain evidence="3">DSM 14684 / CIP 108061 / JCM 11494 / NBRC 100937 / ID131577</strain>
    </source>
</reference>
<dbReference type="EMBL" id="CP001854">
    <property type="protein sequence ID" value="ADB51829.1"/>
    <property type="molecule type" value="Genomic_DNA"/>
</dbReference>
<proteinExistence type="predicted"/>
<dbReference type="STRING" id="469383.Cwoe_3411"/>
<dbReference type="PANTHER" id="PTHR10992:SF1086">
    <property type="entry name" value="AB HYDROLASE-1 DOMAIN-CONTAINING PROTEIN"/>
    <property type="match status" value="1"/>
</dbReference>
<dbReference type="OrthoDB" id="9773549at2"/>
<dbReference type="InterPro" id="IPR029058">
    <property type="entry name" value="AB_hydrolase_fold"/>
</dbReference>
<dbReference type="HOGENOM" id="CLU_046066_3_2_11"/>
<dbReference type="GO" id="GO:0080032">
    <property type="term" value="F:methyl jasmonate esterase activity"/>
    <property type="evidence" value="ECO:0007669"/>
    <property type="project" value="TreeGrafter"/>
</dbReference>
<evidence type="ECO:0000313" key="3">
    <source>
        <dbReference type="Proteomes" id="UP000008229"/>
    </source>
</evidence>
<dbReference type="Pfam" id="PF12697">
    <property type="entry name" value="Abhydrolase_6"/>
    <property type="match status" value="1"/>
</dbReference>
<dbReference type="ESTHER" id="conwi-d3ez64">
    <property type="family name" value="HNLyase_Bact"/>
</dbReference>